<protein>
    <recommendedName>
        <fullName evidence="2">DUF6535 domain-containing protein</fullName>
    </recommendedName>
</protein>
<keyword evidence="1" id="KW-0812">Transmembrane</keyword>
<evidence type="ECO:0000259" key="2">
    <source>
        <dbReference type="Pfam" id="PF20153"/>
    </source>
</evidence>
<evidence type="ECO:0000313" key="4">
    <source>
        <dbReference type="Proteomes" id="UP000218811"/>
    </source>
</evidence>
<organism evidence="3 4">
    <name type="scientific">Wolfiporia cocos (strain MD-104)</name>
    <name type="common">Brown rot fungus</name>
    <dbReference type="NCBI Taxonomy" id="742152"/>
    <lineage>
        <taxon>Eukaryota</taxon>
        <taxon>Fungi</taxon>
        <taxon>Dikarya</taxon>
        <taxon>Basidiomycota</taxon>
        <taxon>Agaricomycotina</taxon>
        <taxon>Agaricomycetes</taxon>
        <taxon>Polyporales</taxon>
        <taxon>Phaeolaceae</taxon>
        <taxon>Wolfiporia</taxon>
    </lineage>
</organism>
<feature type="transmembrane region" description="Helical" evidence="1">
    <location>
        <begin position="176"/>
        <end position="198"/>
    </location>
</feature>
<dbReference type="OrthoDB" id="3219854at2759"/>
<accession>A0A2H3JBF5</accession>
<keyword evidence="1" id="KW-1133">Transmembrane helix</keyword>
<dbReference type="EMBL" id="KB468020">
    <property type="protein sequence ID" value="PCH39592.1"/>
    <property type="molecule type" value="Genomic_DNA"/>
</dbReference>
<dbReference type="InterPro" id="IPR045338">
    <property type="entry name" value="DUF6535"/>
</dbReference>
<evidence type="ECO:0000313" key="3">
    <source>
        <dbReference type="EMBL" id="PCH39592.1"/>
    </source>
</evidence>
<dbReference type="Pfam" id="PF20153">
    <property type="entry name" value="DUF6535"/>
    <property type="match status" value="1"/>
</dbReference>
<name>A0A2H3JBF5_WOLCO</name>
<feature type="domain" description="DUF6535" evidence="2">
    <location>
        <begin position="1"/>
        <end position="167"/>
    </location>
</feature>
<feature type="non-terminal residue" evidence="3">
    <location>
        <position position="215"/>
    </location>
</feature>
<keyword evidence="1" id="KW-0472">Membrane</keyword>
<dbReference type="OMA" id="HYMSSIS"/>
<evidence type="ECO:0000256" key="1">
    <source>
        <dbReference type="SAM" id="Phobius"/>
    </source>
</evidence>
<dbReference type="Proteomes" id="UP000218811">
    <property type="component" value="Unassembled WGS sequence"/>
</dbReference>
<feature type="non-terminal residue" evidence="3">
    <location>
        <position position="1"/>
    </location>
</feature>
<dbReference type="STRING" id="742152.A0A2H3JBF5"/>
<feature type="transmembrane region" description="Helical" evidence="1">
    <location>
        <begin position="6"/>
        <end position="27"/>
    </location>
</feature>
<keyword evidence="4" id="KW-1185">Reference proteome</keyword>
<gene>
    <name evidence="3" type="ORF">WOLCODRAFT_59936</name>
</gene>
<feature type="transmembrane region" description="Helical" evidence="1">
    <location>
        <begin position="78"/>
        <end position="105"/>
    </location>
</feature>
<sequence length="215" mass="23738">KDEIDNMLVFAALFSAVLTAFIIDSYQDLKPKLQNESTLILRQISAQIASSTISAGYLNSTKPAFSDLPASASVEHPSLATVVVNALWFSALVFSLMSASVGIAIRQWLNHHGDEPVGVEPLVSVHIWHVRHKGYLDWHVTGLLDLLPVLLQISVVLFLAGLVIQLRNLHPVIADIITAQAAILWMILLVTTLAPSFWRRCPYKSPQALWIMQAI</sequence>
<proteinExistence type="predicted"/>
<reference evidence="3 4" key="1">
    <citation type="journal article" date="2012" name="Science">
        <title>The Paleozoic origin of enzymatic lignin decomposition reconstructed from 31 fungal genomes.</title>
        <authorList>
            <person name="Floudas D."/>
            <person name="Binder M."/>
            <person name="Riley R."/>
            <person name="Barry K."/>
            <person name="Blanchette R.A."/>
            <person name="Henrissat B."/>
            <person name="Martinez A.T."/>
            <person name="Otillar R."/>
            <person name="Spatafora J.W."/>
            <person name="Yadav J.S."/>
            <person name="Aerts A."/>
            <person name="Benoit I."/>
            <person name="Boyd A."/>
            <person name="Carlson A."/>
            <person name="Copeland A."/>
            <person name="Coutinho P.M."/>
            <person name="de Vries R.P."/>
            <person name="Ferreira P."/>
            <person name="Findley K."/>
            <person name="Foster B."/>
            <person name="Gaskell J."/>
            <person name="Glotzer D."/>
            <person name="Gorecki P."/>
            <person name="Heitman J."/>
            <person name="Hesse C."/>
            <person name="Hori C."/>
            <person name="Igarashi K."/>
            <person name="Jurgens J.A."/>
            <person name="Kallen N."/>
            <person name="Kersten P."/>
            <person name="Kohler A."/>
            <person name="Kuees U."/>
            <person name="Kumar T.K.A."/>
            <person name="Kuo A."/>
            <person name="LaButti K."/>
            <person name="Larrondo L.F."/>
            <person name="Lindquist E."/>
            <person name="Ling A."/>
            <person name="Lombard V."/>
            <person name="Lucas S."/>
            <person name="Lundell T."/>
            <person name="Martin R."/>
            <person name="McLaughlin D.J."/>
            <person name="Morgenstern I."/>
            <person name="Morin E."/>
            <person name="Murat C."/>
            <person name="Nagy L.G."/>
            <person name="Nolan M."/>
            <person name="Ohm R.A."/>
            <person name="Patyshakuliyeva A."/>
            <person name="Rokas A."/>
            <person name="Ruiz-Duenas F.J."/>
            <person name="Sabat G."/>
            <person name="Salamov A."/>
            <person name="Samejima M."/>
            <person name="Schmutz J."/>
            <person name="Slot J.C."/>
            <person name="St John F."/>
            <person name="Stenlid J."/>
            <person name="Sun H."/>
            <person name="Sun S."/>
            <person name="Syed K."/>
            <person name="Tsang A."/>
            <person name="Wiebenga A."/>
            <person name="Young D."/>
            <person name="Pisabarro A."/>
            <person name="Eastwood D.C."/>
            <person name="Martin F."/>
            <person name="Cullen D."/>
            <person name="Grigoriev I.V."/>
            <person name="Hibbett D.S."/>
        </authorList>
    </citation>
    <scope>NUCLEOTIDE SEQUENCE [LARGE SCALE GENOMIC DNA]</scope>
    <source>
        <strain evidence="3 4">MD-104</strain>
    </source>
</reference>
<feature type="transmembrane region" description="Helical" evidence="1">
    <location>
        <begin position="143"/>
        <end position="164"/>
    </location>
</feature>
<dbReference type="AlphaFoldDB" id="A0A2H3JBF5"/>